<evidence type="ECO:0000259" key="5">
    <source>
        <dbReference type="PROSITE" id="PS50865"/>
    </source>
</evidence>
<keyword evidence="7" id="KW-1185">Reference proteome</keyword>
<protein>
    <recommendedName>
        <fullName evidence="5">MYND-type domain-containing protein</fullName>
    </recommendedName>
</protein>
<dbReference type="InterPro" id="IPR002893">
    <property type="entry name" value="Znf_MYND"/>
</dbReference>
<dbReference type="PROSITE" id="PS50865">
    <property type="entry name" value="ZF_MYND_2"/>
    <property type="match status" value="1"/>
</dbReference>
<dbReference type="Proteomes" id="UP001215598">
    <property type="component" value="Unassembled WGS sequence"/>
</dbReference>
<name>A0AAD7NF21_9AGAR</name>
<reference evidence="6" key="1">
    <citation type="submission" date="2023-03" db="EMBL/GenBank/DDBJ databases">
        <title>Massive genome expansion in bonnet fungi (Mycena s.s.) driven by repeated elements and novel gene families across ecological guilds.</title>
        <authorList>
            <consortium name="Lawrence Berkeley National Laboratory"/>
            <person name="Harder C.B."/>
            <person name="Miyauchi S."/>
            <person name="Viragh M."/>
            <person name="Kuo A."/>
            <person name="Thoen E."/>
            <person name="Andreopoulos B."/>
            <person name="Lu D."/>
            <person name="Skrede I."/>
            <person name="Drula E."/>
            <person name="Henrissat B."/>
            <person name="Morin E."/>
            <person name="Kohler A."/>
            <person name="Barry K."/>
            <person name="LaButti K."/>
            <person name="Morin E."/>
            <person name="Salamov A."/>
            <person name="Lipzen A."/>
            <person name="Mereny Z."/>
            <person name="Hegedus B."/>
            <person name="Baldrian P."/>
            <person name="Stursova M."/>
            <person name="Weitz H."/>
            <person name="Taylor A."/>
            <person name="Grigoriev I.V."/>
            <person name="Nagy L.G."/>
            <person name="Martin F."/>
            <person name="Kauserud H."/>
        </authorList>
    </citation>
    <scope>NUCLEOTIDE SEQUENCE</scope>
    <source>
        <strain evidence="6">CBHHK182m</strain>
    </source>
</reference>
<keyword evidence="2 4" id="KW-0863">Zinc-finger</keyword>
<proteinExistence type="predicted"/>
<dbReference type="SUPFAM" id="SSF144232">
    <property type="entry name" value="HIT/MYND zinc finger-like"/>
    <property type="match status" value="1"/>
</dbReference>
<dbReference type="Pfam" id="PF01753">
    <property type="entry name" value="zf-MYND"/>
    <property type="match status" value="1"/>
</dbReference>
<dbReference type="Gene3D" id="6.10.140.2220">
    <property type="match status" value="1"/>
</dbReference>
<evidence type="ECO:0000313" key="6">
    <source>
        <dbReference type="EMBL" id="KAJ7757961.1"/>
    </source>
</evidence>
<evidence type="ECO:0000256" key="1">
    <source>
        <dbReference type="ARBA" id="ARBA00022723"/>
    </source>
</evidence>
<feature type="domain" description="MYND-type" evidence="5">
    <location>
        <begin position="426"/>
        <end position="464"/>
    </location>
</feature>
<comment type="caution">
    <text evidence="6">The sequence shown here is derived from an EMBL/GenBank/DDBJ whole genome shotgun (WGS) entry which is preliminary data.</text>
</comment>
<organism evidence="6 7">
    <name type="scientific">Mycena metata</name>
    <dbReference type="NCBI Taxonomy" id="1033252"/>
    <lineage>
        <taxon>Eukaryota</taxon>
        <taxon>Fungi</taxon>
        <taxon>Dikarya</taxon>
        <taxon>Basidiomycota</taxon>
        <taxon>Agaricomycotina</taxon>
        <taxon>Agaricomycetes</taxon>
        <taxon>Agaricomycetidae</taxon>
        <taxon>Agaricales</taxon>
        <taxon>Marasmiineae</taxon>
        <taxon>Mycenaceae</taxon>
        <taxon>Mycena</taxon>
    </lineage>
</organism>
<evidence type="ECO:0000256" key="2">
    <source>
        <dbReference type="ARBA" id="ARBA00022771"/>
    </source>
</evidence>
<gene>
    <name evidence="6" type="ORF">B0H16DRAFT_1885411</name>
</gene>
<evidence type="ECO:0000313" key="7">
    <source>
        <dbReference type="Proteomes" id="UP001215598"/>
    </source>
</evidence>
<dbReference type="GO" id="GO:0008270">
    <property type="term" value="F:zinc ion binding"/>
    <property type="evidence" value="ECO:0007669"/>
    <property type="project" value="UniProtKB-KW"/>
</dbReference>
<evidence type="ECO:0000256" key="4">
    <source>
        <dbReference type="PROSITE-ProRule" id="PRU00134"/>
    </source>
</evidence>
<evidence type="ECO:0000256" key="3">
    <source>
        <dbReference type="ARBA" id="ARBA00022833"/>
    </source>
</evidence>
<keyword evidence="1" id="KW-0479">Metal-binding</keyword>
<keyword evidence="3" id="KW-0862">Zinc</keyword>
<dbReference type="EMBL" id="JARKIB010000043">
    <property type="protein sequence ID" value="KAJ7757961.1"/>
    <property type="molecule type" value="Genomic_DNA"/>
</dbReference>
<accession>A0AAD7NF21</accession>
<sequence length="627" mass="69459">MHRALSIENLSYLPGRYRLMATSAANGSLRDLTRVYSYLDILGEANGRFLLPIFHRSLDPAGIPNAAALDTLSTSSSDDCCERAAMALNCIVHLTRNQTVLSPELMAEFWPRMWVWINFLHKYRDSVPVMLAADPIATYSTYGSIIAHFALDLIDTTPGLKVVITAAWKVLLGVNGEFQEWTYRLLCQLIESVGMSLEPVGRSQPGTHLAELVEGAGGTLHDLTSLLVLHIRCAVWTPQSHVSAQTLNGMLFSGTKVIGGISDKGPVDAALLSGGVVNATIRGLCSLMHSGLPIQSADTTLCFVFHHLLYFLSIPPGYPTVRRALKAGLLRLILDSSQQSQTVSIYLERLLKGHISPATVYHSVLLELQKSLADVAELEGLLAFQGSRIFPEWSKFADLANVRIRLMNEYNAGMHISRKVCSNIDCRVVKPKTQFLRCSACEAGYYCSVDCQSADWAAGHQRSCRELSLARLRLLGTRSKRDTSFLRALVHSDYNRSRGEILLQHMFDGRVNPPTFSTVWLDYSTSTGLLLTAPQTPFPPATTPGEEENERRINRGSMQNHHVVLAEGSAKADLIFQMHIHDPRVRDELRRISNNLPEGEHADVLSLEPATRDEITALLEIEVEEIH</sequence>
<dbReference type="AlphaFoldDB" id="A0AAD7NF21"/>